<keyword evidence="2" id="KW-1185">Reference proteome</keyword>
<protein>
    <recommendedName>
        <fullName evidence="3">DUF4145 domain-containing protein</fullName>
    </recommendedName>
</protein>
<dbReference type="EMBL" id="JAVGXC010000023">
    <property type="protein sequence ID" value="MDR0191363.1"/>
    <property type="molecule type" value="Genomic_DNA"/>
</dbReference>
<comment type="caution">
    <text evidence="1">The sequence shown here is derived from an EMBL/GenBank/DDBJ whole genome shotgun (WGS) entry which is preliminary data.</text>
</comment>
<sequence>MDFLTFISELIKALAWPAVAGAALIVLRKELRALLPFLRRLRAGPVEAEFERDVNQLKEMVDEPAEPVPPLSPDVMASKEFLFQLATLHPRSAILESWVRVEAAARAALTRSSTMPAKPYLTAASLAQELSGIGVLSDTQVTLYHELRRLRNDTAHLVGAEPTQDSVHSYIELATGLQSHLEKFQNQK</sequence>
<evidence type="ECO:0000313" key="2">
    <source>
        <dbReference type="Proteomes" id="UP001224477"/>
    </source>
</evidence>
<dbReference type="RefSeq" id="WP_309255367.1">
    <property type="nucleotide sequence ID" value="NZ_JAVGXC010000023.1"/>
</dbReference>
<evidence type="ECO:0008006" key="3">
    <source>
        <dbReference type="Google" id="ProtNLM"/>
    </source>
</evidence>
<evidence type="ECO:0000313" key="1">
    <source>
        <dbReference type="EMBL" id="MDR0191363.1"/>
    </source>
</evidence>
<organism evidence="1 2">
    <name type="scientific">Pseudomonas yamanorum</name>
    <dbReference type="NCBI Taxonomy" id="515393"/>
    <lineage>
        <taxon>Bacteria</taxon>
        <taxon>Pseudomonadati</taxon>
        <taxon>Pseudomonadota</taxon>
        <taxon>Gammaproteobacteria</taxon>
        <taxon>Pseudomonadales</taxon>
        <taxon>Pseudomonadaceae</taxon>
        <taxon>Pseudomonas</taxon>
    </lineage>
</organism>
<dbReference type="Proteomes" id="UP001224477">
    <property type="component" value="Unassembled WGS sequence"/>
</dbReference>
<gene>
    <name evidence="1" type="ORF">RCO22_20655</name>
</gene>
<reference evidence="1 2" key="1">
    <citation type="journal article" date="2023" name="Microbiol. Resour. Announc.">
        <title>Whole-genome sequence of Pseudomonas yamanorum OLsAu1 isolated from the edible ectomycorrhizal mushroom Lactarius sp. section Deliciosi.</title>
        <authorList>
            <person name="Ramirez-Mendoza R."/>
            <person name="Angeles-Argaiz R.E."/>
            <person name="Hernandez-Oaxaca D."/>
            <person name="Aguirre-Beltran L."/>
            <person name="Almaraz-Suarez J."/>
            <person name="Perez-Moreno J."/>
        </authorList>
    </citation>
    <scope>NUCLEOTIDE SEQUENCE [LARGE SCALE GENOMIC DNA]</scope>
    <source>
        <strain evidence="1 2">OLsAu1</strain>
    </source>
</reference>
<proteinExistence type="predicted"/>
<name>A0ABU1CVR6_9PSED</name>
<accession>A0ABU1CVR6</accession>